<dbReference type="Proteomes" id="UP000092498">
    <property type="component" value="Chromosome"/>
</dbReference>
<dbReference type="InParanoid" id="A0A1B1AKJ9"/>
<keyword evidence="9" id="KW-1185">Reference proteome</keyword>
<keyword evidence="5" id="KW-0446">Lipid-binding</keyword>
<dbReference type="InterPro" id="IPR013718">
    <property type="entry name" value="COQ9_C"/>
</dbReference>
<dbReference type="PANTHER" id="PTHR21427:SF19">
    <property type="entry name" value="UBIQUINONE BIOSYNTHESIS PROTEIN COQ9, MITOCHONDRIAL"/>
    <property type="match status" value="1"/>
</dbReference>
<proteinExistence type="inferred from homology"/>
<reference evidence="8 9" key="1">
    <citation type="submission" date="2015-11" db="EMBL/GenBank/DDBJ databases">
        <title>Whole-Genome Sequence of Candidatus Oderbacter manganicum from the National Park Lower Oder Valley, Germany.</title>
        <authorList>
            <person name="Braun B."/>
            <person name="Liere K."/>
            <person name="Szewzyk U."/>
        </authorList>
    </citation>
    <scope>NUCLEOTIDE SEQUENCE [LARGE SCALE GENOMIC DNA]</scope>
    <source>
        <strain evidence="8 9">OTSz_A_272</strain>
    </source>
</reference>
<protein>
    <recommendedName>
        <fullName evidence="7">COQ9 C-terminal domain-containing protein</fullName>
    </recommendedName>
</protein>
<feature type="domain" description="COQ9 C-terminal" evidence="7">
    <location>
        <begin position="50"/>
        <end position="121"/>
    </location>
</feature>
<sequence length="148" mass="16843">MLDRLDGLDLGAMKVRQRVRAAVQVRLEAQQPYKDAARAMTRALSRPDRAPEAARLLWRTADHIWRALGDTSTDENFYSKRAILSGVLASTYGRWLSDESEDNEATWTFLDARIENVMQFEKLKARLKPVSESVQSAVGIAARFRYGR</sequence>
<evidence type="ECO:0000313" key="9">
    <source>
        <dbReference type="Proteomes" id="UP000092498"/>
    </source>
</evidence>
<organism evidence="8 9">
    <name type="scientific">Candidatus Viadribacter manganicus</name>
    <dbReference type="NCBI Taxonomy" id="1759059"/>
    <lineage>
        <taxon>Bacteria</taxon>
        <taxon>Pseudomonadati</taxon>
        <taxon>Pseudomonadota</taxon>
        <taxon>Alphaproteobacteria</taxon>
        <taxon>Hyphomonadales</taxon>
        <taxon>Hyphomonadaceae</taxon>
        <taxon>Candidatus Viadribacter</taxon>
    </lineage>
</organism>
<comment type="pathway">
    <text evidence="1">Cofactor biosynthesis; ubiquinone biosynthesis.</text>
</comment>
<gene>
    <name evidence="8" type="ORF">ATE48_14680</name>
</gene>
<dbReference type="PANTHER" id="PTHR21427">
    <property type="entry name" value="UBIQUINONE BIOSYNTHESIS PROTEIN COQ9, MITOCHONDRIAL"/>
    <property type="match status" value="1"/>
</dbReference>
<accession>A0A1B1AKJ9</accession>
<dbReference type="Gene3D" id="1.10.357.10">
    <property type="entry name" value="Tetracycline Repressor, domain 2"/>
    <property type="match status" value="1"/>
</dbReference>
<name>A0A1B1AKJ9_9PROT</name>
<dbReference type="STRING" id="1759059.ATE48_14680"/>
<dbReference type="GO" id="GO:0006744">
    <property type="term" value="P:ubiquinone biosynthetic process"/>
    <property type="evidence" value="ECO:0007669"/>
    <property type="project" value="UniProtKB-KW"/>
</dbReference>
<evidence type="ECO:0000256" key="3">
    <source>
        <dbReference type="ARBA" id="ARBA00022688"/>
    </source>
</evidence>
<evidence type="ECO:0000256" key="6">
    <source>
        <dbReference type="ARBA" id="ARBA00058104"/>
    </source>
</evidence>
<dbReference type="GO" id="GO:0008289">
    <property type="term" value="F:lipid binding"/>
    <property type="evidence" value="ECO:0007669"/>
    <property type="project" value="UniProtKB-KW"/>
</dbReference>
<evidence type="ECO:0000256" key="5">
    <source>
        <dbReference type="ARBA" id="ARBA00023121"/>
    </source>
</evidence>
<dbReference type="NCBIfam" id="TIGR02396">
    <property type="entry name" value="diverge_rpsU"/>
    <property type="match status" value="1"/>
</dbReference>
<dbReference type="KEGG" id="cbot:ATE48_14680"/>
<dbReference type="EMBL" id="CP013244">
    <property type="protein sequence ID" value="ANP47071.1"/>
    <property type="molecule type" value="Genomic_DNA"/>
</dbReference>
<dbReference type="AlphaFoldDB" id="A0A1B1AKJ9"/>
<keyword evidence="4" id="KW-0809">Transit peptide</keyword>
<comment type="similarity">
    <text evidence="2">Belongs to the COQ9 family.</text>
</comment>
<evidence type="ECO:0000313" key="8">
    <source>
        <dbReference type="EMBL" id="ANP47071.1"/>
    </source>
</evidence>
<keyword evidence="3" id="KW-0831">Ubiquinone biosynthesis</keyword>
<evidence type="ECO:0000259" key="7">
    <source>
        <dbReference type="Pfam" id="PF08511"/>
    </source>
</evidence>
<dbReference type="Pfam" id="PF08511">
    <property type="entry name" value="COQ9"/>
    <property type="match status" value="1"/>
</dbReference>
<evidence type="ECO:0000256" key="1">
    <source>
        <dbReference type="ARBA" id="ARBA00004749"/>
    </source>
</evidence>
<evidence type="ECO:0000256" key="2">
    <source>
        <dbReference type="ARBA" id="ARBA00010766"/>
    </source>
</evidence>
<evidence type="ECO:0000256" key="4">
    <source>
        <dbReference type="ARBA" id="ARBA00022946"/>
    </source>
</evidence>
<dbReference type="InterPro" id="IPR012762">
    <property type="entry name" value="Ubiq_biosynth_COQ9"/>
</dbReference>
<comment type="function">
    <text evidence="6">Membrane-associated protein that warps the membrane surface to access and bind aromatic isoprenes with high specificity, including ubiquinone (CoQ) isoprene intermediates and presents them directly to COQ7, therefore facilitating the COQ7-mediated hydroxylase step. Participates in the biosynthesis of coenzyme Q, also named ubiquinone, an essential lipid-soluble electron transporter for aerobic cellular respiration.</text>
</comment>